<dbReference type="PANTHER" id="PTHR33180">
    <property type="entry name" value="PHOTOSYSTEM II CP43 REACTION CENTER PROTEIN"/>
    <property type="match status" value="1"/>
</dbReference>
<dbReference type="HOGENOM" id="CLU_685876_0_0_1"/>
<protein>
    <recommendedName>
        <fullName evidence="2">Putative plant transposon protein domain-containing protein</fullName>
    </recommendedName>
</protein>
<dbReference type="Pfam" id="PF20167">
    <property type="entry name" value="Transposase_32"/>
    <property type="match status" value="1"/>
</dbReference>
<feature type="domain" description="Putative plant transposon protein" evidence="2">
    <location>
        <begin position="300"/>
        <end position="385"/>
    </location>
</feature>
<feature type="region of interest" description="Disordered" evidence="1">
    <location>
        <begin position="1"/>
        <end position="27"/>
    </location>
</feature>
<dbReference type="Gramene" id="PGSC0003DMT400093598">
    <property type="protein sequence ID" value="PGSC0003DMT400093598"/>
    <property type="gene ID" value="PGSC0003DMG400043169"/>
</dbReference>
<name>M1DSA6_SOLTU</name>
<dbReference type="GO" id="GO:0009579">
    <property type="term" value="C:thylakoid"/>
    <property type="evidence" value="ECO:0000318"/>
    <property type="project" value="GO_Central"/>
</dbReference>
<accession>M1DSA6</accession>
<dbReference type="GO" id="GO:0009523">
    <property type="term" value="C:photosystem II"/>
    <property type="evidence" value="ECO:0000318"/>
    <property type="project" value="GO_Central"/>
</dbReference>
<dbReference type="InParanoid" id="M1DSA6"/>
<feature type="compositionally biased region" description="Polar residues" evidence="1">
    <location>
        <begin position="1"/>
        <end position="12"/>
    </location>
</feature>
<feature type="region of interest" description="Disordered" evidence="1">
    <location>
        <begin position="123"/>
        <end position="180"/>
    </location>
</feature>
<dbReference type="PANTHER" id="PTHR33180:SF31">
    <property type="entry name" value="POLYPROTEIN PROTEIN"/>
    <property type="match status" value="1"/>
</dbReference>
<evidence type="ECO:0000256" key="1">
    <source>
        <dbReference type="SAM" id="MobiDB-lite"/>
    </source>
</evidence>
<feature type="compositionally biased region" description="Low complexity" evidence="1">
    <location>
        <begin position="170"/>
        <end position="179"/>
    </location>
</feature>
<dbReference type="EnsemblPlants" id="PGSC0003DMT400093598">
    <property type="protein sequence ID" value="PGSC0003DMT400093598"/>
    <property type="gene ID" value="PGSC0003DMG400043169"/>
</dbReference>
<dbReference type="PaxDb" id="4113-PGSC0003DMT400093598"/>
<proteinExistence type="predicted"/>
<reference evidence="4" key="1">
    <citation type="journal article" date="2011" name="Nature">
        <title>Genome sequence and analysis of the tuber crop potato.</title>
        <authorList>
            <consortium name="The Potato Genome Sequencing Consortium"/>
        </authorList>
    </citation>
    <scope>NUCLEOTIDE SEQUENCE [LARGE SCALE GENOMIC DNA]</scope>
    <source>
        <strain evidence="4">cv. DM1-3 516 R44</strain>
    </source>
</reference>
<evidence type="ECO:0000259" key="2">
    <source>
        <dbReference type="Pfam" id="PF20167"/>
    </source>
</evidence>
<dbReference type="AlphaFoldDB" id="M1DSA6"/>
<evidence type="ECO:0000313" key="3">
    <source>
        <dbReference type="EnsemblPlants" id="PGSC0003DMT400093598"/>
    </source>
</evidence>
<dbReference type="InterPro" id="IPR046796">
    <property type="entry name" value="Transposase_32_dom"/>
</dbReference>
<organism evidence="3 4">
    <name type="scientific">Solanum tuberosum</name>
    <name type="common">Potato</name>
    <dbReference type="NCBI Taxonomy" id="4113"/>
    <lineage>
        <taxon>Eukaryota</taxon>
        <taxon>Viridiplantae</taxon>
        <taxon>Streptophyta</taxon>
        <taxon>Embryophyta</taxon>
        <taxon>Tracheophyta</taxon>
        <taxon>Spermatophyta</taxon>
        <taxon>Magnoliopsida</taxon>
        <taxon>eudicotyledons</taxon>
        <taxon>Gunneridae</taxon>
        <taxon>Pentapetalae</taxon>
        <taxon>asterids</taxon>
        <taxon>lamiids</taxon>
        <taxon>Solanales</taxon>
        <taxon>Solanaceae</taxon>
        <taxon>Solanoideae</taxon>
        <taxon>Solaneae</taxon>
        <taxon>Solanum</taxon>
    </lineage>
</organism>
<dbReference type="Proteomes" id="UP000011115">
    <property type="component" value="Unassembled WGS sequence"/>
</dbReference>
<evidence type="ECO:0000313" key="4">
    <source>
        <dbReference type="Proteomes" id="UP000011115"/>
    </source>
</evidence>
<keyword evidence="4" id="KW-1185">Reference proteome</keyword>
<sequence>MSVNGSNGSQVGHQDDIRNLNDINEPNTNDPHLMGGIGAIFLPLAEGNAVFHITRLNLRSWVESRHVGSFGELGRARRTTRRFVEVPHIAFNFVLNVKFGSVTFGKKPEVFECTRRLAENMARPKVTSRDMQSRKKAKGIKLNEDAVASRVRATKLPTTDGKENSKGKAPSSPESSSESDGIYATHLTTFESYHYSSSRLNTCHGPPPKSMNTLKTEGLRTISEEKRLSTDGVIDRYPEIMSCLRSHKFQIFTKPRGPYIPSWVREFYSTYSALIPQGKKPTAKFKSVDYVAVRAKKVGDTIEKKDLNVAARYWFGFISSTIIPTQNESILRHAKTTCLDCLIARTRLNLGMIIASEMLMQAKQQQTSLPFPVLITELCKWAQVPRDAKKDGEVIPKSSTDI</sequence>
<reference evidence="3" key="2">
    <citation type="submission" date="2015-06" db="UniProtKB">
        <authorList>
            <consortium name="EnsemblPlants"/>
        </authorList>
    </citation>
    <scope>IDENTIFICATION</scope>
    <source>
        <strain evidence="3">DM1-3 516 R44</strain>
    </source>
</reference>